<evidence type="ECO:0000256" key="2">
    <source>
        <dbReference type="SAM" id="Phobius"/>
    </source>
</evidence>
<feature type="compositionally biased region" description="Basic and acidic residues" evidence="1">
    <location>
        <begin position="1"/>
        <end position="15"/>
    </location>
</feature>
<keyword evidence="2" id="KW-0472">Membrane</keyword>
<dbReference type="AlphaFoldDB" id="A0A8T0WHE2"/>
<keyword evidence="2" id="KW-1133">Transmembrane helix</keyword>
<dbReference type="Proteomes" id="UP000823388">
    <property type="component" value="Chromosome 2K"/>
</dbReference>
<comment type="caution">
    <text evidence="3">The sequence shown here is derived from an EMBL/GenBank/DDBJ whole genome shotgun (WGS) entry which is preliminary data.</text>
</comment>
<sequence>MRWIDTRTKQHEITRSRRFSFPSNSSAKSGNFPSPHKPRPLQLRLPSDHRPRSEVGTHRPDGSEHSRARNGQSAASLLLRRRRSDVRSRRRRRSGGRAVHRTRPTVARFVCLFSALCVICPFPSGLNSS</sequence>
<feature type="compositionally biased region" description="Basic and acidic residues" evidence="1">
    <location>
        <begin position="46"/>
        <end position="67"/>
    </location>
</feature>
<keyword evidence="4" id="KW-1185">Reference proteome</keyword>
<protein>
    <submittedName>
        <fullName evidence="3">Uncharacterized protein</fullName>
    </submittedName>
</protein>
<name>A0A8T0WHE2_PANVG</name>
<evidence type="ECO:0000256" key="1">
    <source>
        <dbReference type="SAM" id="MobiDB-lite"/>
    </source>
</evidence>
<reference evidence="3" key="1">
    <citation type="submission" date="2020-05" db="EMBL/GenBank/DDBJ databases">
        <title>WGS assembly of Panicum virgatum.</title>
        <authorList>
            <person name="Lovell J.T."/>
            <person name="Jenkins J."/>
            <person name="Shu S."/>
            <person name="Juenger T.E."/>
            <person name="Schmutz J."/>
        </authorList>
    </citation>
    <scope>NUCLEOTIDE SEQUENCE</scope>
    <source>
        <strain evidence="3">AP13</strain>
    </source>
</reference>
<keyword evidence="2" id="KW-0812">Transmembrane</keyword>
<dbReference type="EMBL" id="CM029039">
    <property type="protein sequence ID" value="KAG2644053.1"/>
    <property type="molecule type" value="Genomic_DNA"/>
</dbReference>
<feature type="transmembrane region" description="Helical" evidence="2">
    <location>
        <begin position="106"/>
        <end position="126"/>
    </location>
</feature>
<evidence type="ECO:0000313" key="3">
    <source>
        <dbReference type="EMBL" id="KAG2644053.1"/>
    </source>
</evidence>
<proteinExistence type="predicted"/>
<feature type="compositionally biased region" description="Basic residues" evidence="1">
    <location>
        <begin position="79"/>
        <end position="99"/>
    </location>
</feature>
<evidence type="ECO:0000313" key="4">
    <source>
        <dbReference type="Proteomes" id="UP000823388"/>
    </source>
</evidence>
<organism evidence="3 4">
    <name type="scientific">Panicum virgatum</name>
    <name type="common">Blackwell switchgrass</name>
    <dbReference type="NCBI Taxonomy" id="38727"/>
    <lineage>
        <taxon>Eukaryota</taxon>
        <taxon>Viridiplantae</taxon>
        <taxon>Streptophyta</taxon>
        <taxon>Embryophyta</taxon>
        <taxon>Tracheophyta</taxon>
        <taxon>Spermatophyta</taxon>
        <taxon>Magnoliopsida</taxon>
        <taxon>Liliopsida</taxon>
        <taxon>Poales</taxon>
        <taxon>Poaceae</taxon>
        <taxon>PACMAD clade</taxon>
        <taxon>Panicoideae</taxon>
        <taxon>Panicodae</taxon>
        <taxon>Paniceae</taxon>
        <taxon>Panicinae</taxon>
        <taxon>Panicum</taxon>
        <taxon>Panicum sect. Hiantes</taxon>
    </lineage>
</organism>
<gene>
    <name evidence="3" type="ORF">PVAP13_2KG401305</name>
</gene>
<accession>A0A8T0WHE2</accession>
<feature type="region of interest" description="Disordered" evidence="1">
    <location>
        <begin position="1"/>
        <end position="99"/>
    </location>
</feature>